<dbReference type="InterPro" id="IPR013783">
    <property type="entry name" value="Ig-like_fold"/>
</dbReference>
<dbReference type="PANTHER" id="PTHR40050:SF1">
    <property type="entry name" value="INNER SPORE COAT PROTEIN H"/>
    <property type="match status" value="1"/>
</dbReference>
<reference evidence="1" key="1">
    <citation type="submission" date="2018-05" db="EMBL/GenBank/DDBJ databases">
        <authorList>
            <person name="Lanie J.A."/>
            <person name="Ng W.-L."/>
            <person name="Kazmierczak K.M."/>
            <person name="Andrzejewski T.M."/>
            <person name="Davidsen T.M."/>
            <person name="Wayne K.J."/>
            <person name="Tettelin H."/>
            <person name="Glass J.I."/>
            <person name="Rusch D."/>
            <person name="Podicherti R."/>
            <person name="Tsui H.-C.T."/>
            <person name="Winkler M.E."/>
        </authorList>
    </citation>
    <scope>NUCLEOTIDE SEQUENCE</scope>
</reference>
<dbReference type="Gene3D" id="2.60.40.10">
    <property type="entry name" value="Immunoglobulins"/>
    <property type="match status" value="1"/>
</dbReference>
<sequence>RLVRVRLNGVATAVAGYPMYGTYAHNDVVDGDFADYHNLGPVNIYRTIRTGSMEADFTYLGEDSKPYRQVYFKETNAAEDDWRDLIQLCQLLTETPDETFAASVEESLDVDNWLRFFAINTFFDNRETGLSNGIGDDFIHFKDLTGNRHVLVPYDLDTILGRGDTPGSPTAGLFQAAEPANASGHMTQPDQVARLLKHPAFVPRYFAELQRQAETIFSGDKFPAFVEQVMGGRADESEIERLNRFVAARREFILSEIPHALTLSTDLPLKQGHRISETALVALEGRANAMATRSVTINGIPANWSAWEASWKADAFELQPGLNHLSVRAFDASHAELDRLEFTVWHETGAHQPLNADITTDTVLSAAGGPWFFPGKTVVQKQATLSIEAGAMVYFGEDAQLEVRGRLTISGEPDRRTTLTTPPGTSHRWRGIRWIDSTQPNRLAHVNISSVAADAAAVQADGSRLELSGVAFRSLLGSAIQFADSALLASGCSFETSATDAGAALPIVTGSGFAGDSSVVFRGNHFTATGRPAPVFVFDGQGQLGAWLELRGNRFSGGAREALKLSGCNSFLWENQFQNFRHPESPAKRTATVSISGSPVGAWPIAVLARNRLGQADTAL</sequence>
<proteinExistence type="predicted"/>
<dbReference type="EMBL" id="UINC01037164">
    <property type="protein sequence ID" value="SVB32246.1"/>
    <property type="molecule type" value="Genomic_DNA"/>
</dbReference>
<organism evidence="1">
    <name type="scientific">marine metagenome</name>
    <dbReference type="NCBI Taxonomy" id="408172"/>
    <lineage>
        <taxon>unclassified sequences</taxon>
        <taxon>metagenomes</taxon>
        <taxon>ecological metagenomes</taxon>
    </lineage>
</organism>
<dbReference type="AlphaFoldDB" id="A0A382D193"/>
<feature type="non-terminal residue" evidence="1">
    <location>
        <position position="1"/>
    </location>
</feature>
<gene>
    <name evidence="1" type="ORF">METZ01_LOCUS185100</name>
</gene>
<dbReference type="InterPro" id="IPR014867">
    <property type="entry name" value="Spore_coat_CotH_CotH2/3/7"/>
</dbReference>
<feature type="non-terminal residue" evidence="1">
    <location>
        <position position="620"/>
    </location>
</feature>
<name>A0A382D193_9ZZZZ</name>
<dbReference type="PANTHER" id="PTHR40050">
    <property type="entry name" value="INNER SPORE COAT PROTEIN H"/>
    <property type="match status" value="1"/>
</dbReference>
<evidence type="ECO:0008006" key="2">
    <source>
        <dbReference type="Google" id="ProtNLM"/>
    </source>
</evidence>
<protein>
    <recommendedName>
        <fullName evidence="2">LTD domain-containing protein</fullName>
    </recommendedName>
</protein>
<evidence type="ECO:0000313" key="1">
    <source>
        <dbReference type="EMBL" id="SVB32246.1"/>
    </source>
</evidence>
<dbReference type="Pfam" id="PF08757">
    <property type="entry name" value="CotH"/>
    <property type="match status" value="1"/>
</dbReference>
<accession>A0A382D193</accession>